<proteinExistence type="inferred from homology"/>
<name>A0A8H7EN67_9FUNG</name>
<evidence type="ECO:0000256" key="2">
    <source>
        <dbReference type="ARBA" id="ARBA00023157"/>
    </source>
</evidence>
<dbReference type="AlphaFoldDB" id="A0A8H7EN67"/>
<feature type="domain" description="Invertebrate defensins family profile" evidence="3">
    <location>
        <begin position="47"/>
        <end position="82"/>
    </location>
</feature>
<evidence type="ECO:0000313" key="5">
    <source>
        <dbReference type="Proteomes" id="UP000605846"/>
    </source>
</evidence>
<dbReference type="InterPro" id="IPR036574">
    <property type="entry name" value="Scorpion_toxin-like_sf"/>
</dbReference>
<dbReference type="PROSITE" id="PS51378">
    <property type="entry name" value="INVERT_DEFENSINS"/>
    <property type="match status" value="1"/>
</dbReference>
<dbReference type="GO" id="GO:0006952">
    <property type="term" value="P:defense response"/>
    <property type="evidence" value="ECO:0007669"/>
    <property type="project" value="InterPro"/>
</dbReference>
<dbReference type="InterPro" id="IPR001542">
    <property type="entry name" value="Defensin_invertebrate/fungal"/>
</dbReference>
<dbReference type="EMBL" id="JABAYA010000133">
    <property type="protein sequence ID" value="KAF7723994.1"/>
    <property type="molecule type" value="Genomic_DNA"/>
</dbReference>
<gene>
    <name evidence="4" type="ORF">EC973_001454</name>
</gene>
<accession>A0A8H7EN67</accession>
<dbReference type="SUPFAM" id="SSF57095">
    <property type="entry name" value="Scorpion toxin-like"/>
    <property type="match status" value="1"/>
</dbReference>
<evidence type="ECO:0000313" key="4">
    <source>
        <dbReference type="EMBL" id="KAF7723994.1"/>
    </source>
</evidence>
<keyword evidence="5" id="KW-1185">Reference proteome</keyword>
<evidence type="ECO:0000256" key="1">
    <source>
        <dbReference type="ARBA" id="ARBA00007085"/>
    </source>
</evidence>
<evidence type="ECO:0000259" key="3">
    <source>
        <dbReference type="PROSITE" id="PS51378"/>
    </source>
</evidence>
<dbReference type="Pfam" id="PF01097">
    <property type="entry name" value="Defensin_2"/>
    <property type="match status" value="1"/>
</dbReference>
<organism evidence="4 5">
    <name type="scientific">Apophysomyces ossiformis</name>
    <dbReference type="NCBI Taxonomy" id="679940"/>
    <lineage>
        <taxon>Eukaryota</taxon>
        <taxon>Fungi</taxon>
        <taxon>Fungi incertae sedis</taxon>
        <taxon>Mucoromycota</taxon>
        <taxon>Mucoromycotina</taxon>
        <taxon>Mucoromycetes</taxon>
        <taxon>Mucorales</taxon>
        <taxon>Mucorineae</taxon>
        <taxon>Mucoraceae</taxon>
        <taxon>Apophysomyces</taxon>
    </lineage>
</organism>
<comment type="similarity">
    <text evidence="1">Belongs to the invertebrate defensin family.</text>
</comment>
<keyword evidence="2" id="KW-1015">Disulfide bond</keyword>
<dbReference type="Proteomes" id="UP000605846">
    <property type="component" value="Unassembled WGS sequence"/>
</dbReference>
<dbReference type="OrthoDB" id="10038290at2759"/>
<protein>
    <recommendedName>
        <fullName evidence="3">Invertebrate defensins family profile domain-containing protein</fullName>
    </recommendedName>
</protein>
<comment type="caution">
    <text evidence="4">The sequence shown here is derived from an EMBL/GenBank/DDBJ whole genome shotgun (WGS) entry which is preliminary data.</text>
</comment>
<sequence length="83" mass="8443">MVNASVIPASAGQEPSRVTSLNELVKATVKDKAPAGSSSEDLEKRSGGTCAFFGGQGCYLKCLAEGKSGGFCNSEGVCQCHQG</sequence>
<reference evidence="4" key="1">
    <citation type="submission" date="2020-01" db="EMBL/GenBank/DDBJ databases">
        <title>Genome Sequencing of Three Apophysomyces-Like Fungal Strains Confirms a Novel Fungal Genus in the Mucoromycota with divergent Burkholderia-like Endosymbiotic Bacteria.</title>
        <authorList>
            <person name="Stajich J.E."/>
            <person name="Macias A.M."/>
            <person name="Carter-House D."/>
            <person name="Lovett B."/>
            <person name="Kasson L.R."/>
            <person name="Berry K."/>
            <person name="Grigoriev I."/>
            <person name="Chang Y."/>
            <person name="Spatafora J."/>
            <person name="Kasson M.T."/>
        </authorList>
    </citation>
    <scope>NUCLEOTIDE SEQUENCE</scope>
    <source>
        <strain evidence="4">NRRL A-21654</strain>
    </source>
</reference>
<dbReference type="Gene3D" id="3.30.30.10">
    <property type="entry name" value="Knottin, scorpion toxin-like"/>
    <property type="match status" value="1"/>
</dbReference>